<dbReference type="PANTHER" id="PTHR43038">
    <property type="entry name" value="ATP-BINDING CASSETTE, SUB-FAMILY H, MEMBER 1"/>
    <property type="match status" value="1"/>
</dbReference>
<evidence type="ECO:0000256" key="2">
    <source>
        <dbReference type="ARBA" id="ARBA00022840"/>
    </source>
</evidence>
<dbReference type="InterPro" id="IPR027417">
    <property type="entry name" value="P-loop_NTPase"/>
</dbReference>
<dbReference type="InterPro" id="IPR003439">
    <property type="entry name" value="ABC_transporter-like_ATP-bd"/>
</dbReference>
<dbReference type="Gene3D" id="3.40.50.300">
    <property type="entry name" value="P-loop containing nucleotide triphosphate hydrolases"/>
    <property type="match status" value="1"/>
</dbReference>
<dbReference type="InterPro" id="IPR017871">
    <property type="entry name" value="ABC_transporter-like_CS"/>
</dbReference>
<name>A0ABP1R8V0_9HEXA</name>
<gene>
    <name evidence="4" type="ORF">ODALV1_LOCUS20107</name>
</gene>
<keyword evidence="1" id="KW-0547">Nucleotide-binding</keyword>
<protein>
    <recommendedName>
        <fullName evidence="3">ABC transporter domain-containing protein</fullName>
    </recommendedName>
</protein>
<reference evidence="4 5" key="1">
    <citation type="submission" date="2024-08" db="EMBL/GenBank/DDBJ databases">
        <authorList>
            <person name="Cucini C."/>
            <person name="Frati F."/>
        </authorList>
    </citation>
    <scope>NUCLEOTIDE SEQUENCE [LARGE SCALE GENOMIC DNA]</scope>
</reference>
<sequence>MSNRSYKEDPILLSCTTSFERSNSNGSSWSSVQTVGTLSELKTPRLSRKNLHGESYEISSKKDQRFQPEKLNYAGGANKAKSLAVSVRNLYHAYEDKHPIIYNLSMSVNKGTIYGLLGSSGCGKTTLLNCIVGLKQWDAGDILVFNKRPGSKESGIPGRRLGFMPQDTALYGPLSIKEMIEYYGRLFGMPETEVAEQIKFLVNFLKLPSKFKLIRDLSGGQKRRVSLALALVHSPELVILDEPTVGLDPVLRRRLIEDSSFSIMF</sequence>
<accession>A0ABP1R8V0</accession>
<feature type="domain" description="ABC transporter" evidence="3">
    <location>
        <begin position="85"/>
        <end position="265"/>
    </location>
</feature>
<evidence type="ECO:0000313" key="5">
    <source>
        <dbReference type="Proteomes" id="UP001642540"/>
    </source>
</evidence>
<dbReference type="PANTHER" id="PTHR43038:SF3">
    <property type="entry name" value="ABC TRANSPORTER G FAMILY MEMBER 20 ISOFORM X1"/>
    <property type="match status" value="1"/>
</dbReference>
<dbReference type="InterPro" id="IPR003593">
    <property type="entry name" value="AAA+_ATPase"/>
</dbReference>
<dbReference type="PROSITE" id="PS50893">
    <property type="entry name" value="ABC_TRANSPORTER_2"/>
    <property type="match status" value="1"/>
</dbReference>
<dbReference type="SMART" id="SM00382">
    <property type="entry name" value="AAA"/>
    <property type="match status" value="1"/>
</dbReference>
<keyword evidence="5" id="KW-1185">Reference proteome</keyword>
<dbReference type="Pfam" id="PF00005">
    <property type="entry name" value="ABC_tran"/>
    <property type="match status" value="1"/>
</dbReference>
<evidence type="ECO:0000259" key="3">
    <source>
        <dbReference type="PROSITE" id="PS50893"/>
    </source>
</evidence>
<evidence type="ECO:0000256" key="1">
    <source>
        <dbReference type="ARBA" id="ARBA00022741"/>
    </source>
</evidence>
<dbReference type="EMBL" id="CAXLJM020000068">
    <property type="protein sequence ID" value="CAL8123145.1"/>
    <property type="molecule type" value="Genomic_DNA"/>
</dbReference>
<dbReference type="SUPFAM" id="SSF52540">
    <property type="entry name" value="P-loop containing nucleoside triphosphate hydrolases"/>
    <property type="match status" value="1"/>
</dbReference>
<organism evidence="4 5">
    <name type="scientific">Orchesella dallaii</name>
    <dbReference type="NCBI Taxonomy" id="48710"/>
    <lineage>
        <taxon>Eukaryota</taxon>
        <taxon>Metazoa</taxon>
        <taxon>Ecdysozoa</taxon>
        <taxon>Arthropoda</taxon>
        <taxon>Hexapoda</taxon>
        <taxon>Collembola</taxon>
        <taxon>Entomobryomorpha</taxon>
        <taxon>Entomobryoidea</taxon>
        <taxon>Orchesellidae</taxon>
        <taxon>Orchesellinae</taxon>
        <taxon>Orchesella</taxon>
    </lineage>
</organism>
<dbReference type="PROSITE" id="PS00211">
    <property type="entry name" value="ABC_TRANSPORTER_1"/>
    <property type="match status" value="1"/>
</dbReference>
<proteinExistence type="predicted"/>
<comment type="caution">
    <text evidence="4">The sequence shown here is derived from an EMBL/GenBank/DDBJ whole genome shotgun (WGS) entry which is preliminary data.</text>
</comment>
<evidence type="ECO:0000313" key="4">
    <source>
        <dbReference type="EMBL" id="CAL8123145.1"/>
    </source>
</evidence>
<keyword evidence="2" id="KW-0067">ATP-binding</keyword>
<dbReference type="Proteomes" id="UP001642540">
    <property type="component" value="Unassembled WGS sequence"/>
</dbReference>